<protein>
    <submittedName>
        <fullName evidence="3">Cysteine hydrolase</fullName>
    </submittedName>
</protein>
<dbReference type="SUPFAM" id="SSF52499">
    <property type="entry name" value="Isochorismatase-like hydrolases"/>
    <property type="match status" value="1"/>
</dbReference>
<dbReference type="Pfam" id="PF00857">
    <property type="entry name" value="Isochorismatase"/>
    <property type="match status" value="1"/>
</dbReference>
<keyword evidence="1 3" id="KW-0378">Hydrolase</keyword>
<sequence>MSTPPTLLLIDLQQGFTDPRWGPRNNPHAEANAARLLGAWRDRGWPVIHVQHVSQDANSPLRPGQTGVDFMPATAPRPGEATVQKHVNSAFIGTDLHARLQALRVQDLVIAGLTTDHCVSTTTRMAGNLGYRVQLVGDATGTFDRVGPDGTHHPAAQLHAAHLASLHGEFATVVTTAGLLDDLPAPA</sequence>
<dbReference type="CDD" id="cd01014">
    <property type="entry name" value="nicotinamidase_related"/>
    <property type="match status" value="1"/>
</dbReference>
<dbReference type="RefSeq" id="WP_189073250.1">
    <property type="nucleotide sequence ID" value="NZ_BMQN01000004.1"/>
</dbReference>
<reference evidence="4" key="1">
    <citation type="journal article" date="2019" name="Int. J. Syst. Evol. Microbiol.">
        <title>The Global Catalogue of Microorganisms (GCM) 10K type strain sequencing project: providing services to taxonomists for standard genome sequencing and annotation.</title>
        <authorList>
            <consortium name="The Broad Institute Genomics Platform"/>
            <consortium name="The Broad Institute Genome Sequencing Center for Infectious Disease"/>
            <person name="Wu L."/>
            <person name="Ma J."/>
        </authorList>
    </citation>
    <scope>NUCLEOTIDE SEQUENCE [LARGE SCALE GENOMIC DNA]</scope>
    <source>
        <strain evidence="4">JCM 31405</strain>
    </source>
</reference>
<evidence type="ECO:0000256" key="1">
    <source>
        <dbReference type="ARBA" id="ARBA00022801"/>
    </source>
</evidence>
<dbReference type="Proteomes" id="UP000644548">
    <property type="component" value="Unassembled WGS sequence"/>
</dbReference>
<accession>A0ABQ2S3T5</accession>
<gene>
    <name evidence="3" type="ORF">GCM10008960_22490</name>
</gene>
<dbReference type="GO" id="GO:0016787">
    <property type="term" value="F:hydrolase activity"/>
    <property type="evidence" value="ECO:0007669"/>
    <property type="project" value="UniProtKB-KW"/>
</dbReference>
<evidence type="ECO:0000259" key="2">
    <source>
        <dbReference type="Pfam" id="PF00857"/>
    </source>
</evidence>
<name>A0ABQ2S3T5_9DEIO</name>
<dbReference type="InterPro" id="IPR036380">
    <property type="entry name" value="Isochorismatase-like_sf"/>
</dbReference>
<dbReference type="PANTHER" id="PTHR43540:SF1">
    <property type="entry name" value="ISOCHORISMATASE HYDROLASE"/>
    <property type="match status" value="1"/>
</dbReference>
<proteinExistence type="predicted"/>
<feature type="domain" description="Isochorismatase-like" evidence="2">
    <location>
        <begin position="6"/>
        <end position="177"/>
    </location>
</feature>
<dbReference type="EMBL" id="BMQN01000004">
    <property type="protein sequence ID" value="GGR95046.1"/>
    <property type="molecule type" value="Genomic_DNA"/>
</dbReference>
<comment type="caution">
    <text evidence="3">The sequence shown here is derived from an EMBL/GenBank/DDBJ whole genome shotgun (WGS) entry which is preliminary data.</text>
</comment>
<dbReference type="PANTHER" id="PTHR43540">
    <property type="entry name" value="PEROXYUREIDOACRYLATE/UREIDOACRYLATE AMIDOHYDROLASE-RELATED"/>
    <property type="match status" value="1"/>
</dbReference>
<dbReference type="InterPro" id="IPR000868">
    <property type="entry name" value="Isochorismatase-like_dom"/>
</dbReference>
<dbReference type="InterPro" id="IPR050272">
    <property type="entry name" value="Isochorismatase-like_hydrls"/>
</dbReference>
<evidence type="ECO:0000313" key="3">
    <source>
        <dbReference type="EMBL" id="GGR95046.1"/>
    </source>
</evidence>
<evidence type="ECO:0000313" key="4">
    <source>
        <dbReference type="Proteomes" id="UP000644548"/>
    </source>
</evidence>
<keyword evidence="4" id="KW-1185">Reference proteome</keyword>
<dbReference type="Gene3D" id="3.40.50.850">
    <property type="entry name" value="Isochorismatase-like"/>
    <property type="match status" value="1"/>
</dbReference>
<organism evidence="3 4">
    <name type="scientific">Deinococcus sedimenti</name>
    <dbReference type="NCBI Taxonomy" id="1867090"/>
    <lineage>
        <taxon>Bacteria</taxon>
        <taxon>Thermotogati</taxon>
        <taxon>Deinococcota</taxon>
        <taxon>Deinococci</taxon>
        <taxon>Deinococcales</taxon>
        <taxon>Deinococcaceae</taxon>
        <taxon>Deinococcus</taxon>
    </lineage>
</organism>